<sequence>MIDSKISDALIEHKPQKSNLEKMSCKSKRSPEICPAEFKEIKLFPVDEIPEIKKRETHWPSIYVAATLTFIGSIQLGLYFSSLWPYLQEIDETSNETFLGFIIAFYSLGQLISSPLIGHWSNKIGKIKPPIYLGFSFIFAGNFLYMIAGTMPSHRKYFILFARFVTGFGVSYVSLLKAYAVSASTASDRSKAIAYVTGGLALGTTAGPAFQLIFTPLGAKGYQVFRNLYFNIYTGPAFLACIINIGAYLLVYFCFVERNIGIVDKNTMKQKGISLPPYDKVAIFVCYITRFCQMFVLANLESMNAPLAMTIFAFSKTQVVKYIAVAQLLRSLLAFITYASYIKLNLGKILNSRITSISSLCGLLLFHLTSYSWPFLPGQIKMFTNYDIQNANSTELTGCNVDRFPWCETFNPINVYVYYVTFVILVGISFPNLNISMNTLFSKIIGPRPQAAQQGWLQVAGSSARLIGPIAMSTLYTEFGPRWNWNVVIAVITITLSSWIIMKDRMVPLNIPKEYAEYQDMNDPDAIKVKAPLAREI</sequence>
<evidence type="ECO:0000313" key="2">
    <source>
        <dbReference type="WBParaSite" id="PS1159_v2.g6767.t1"/>
    </source>
</evidence>
<dbReference type="Proteomes" id="UP000887580">
    <property type="component" value="Unplaced"/>
</dbReference>
<protein>
    <submittedName>
        <fullName evidence="2">Major facilitator superfamily (MFS) profile domain-containing protein</fullName>
    </submittedName>
</protein>
<name>A0AC35GLX5_9BILA</name>
<organism evidence="1 2">
    <name type="scientific">Panagrolaimus sp. PS1159</name>
    <dbReference type="NCBI Taxonomy" id="55785"/>
    <lineage>
        <taxon>Eukaryota</taxon>
        <taxon>Metazoa</taxon>
        <taxon>Ecdysozoa</taxon>
        <taxon>Nematoda</taxon>
        <taxon>Chromadorea</taxon>
        <taxon>Rhabditida</taxon>
        <taxon>Tylenchina</taxon>
        <taxon>Panagrolaimomorpha</taxon>
        <taxon>Panagrolaimoidea</taxon>
        <taxon>Panagrolaimidae</taxon>
        <taxon>Panagrolaimus</taxon>
    </lineage>
</organism>
<proteinExistence type="predicted"/>
<evidence type="ECO:0000313" key="1">
    <source>
        <dbReference type="Proteomes" id="UP000887580"/>
    </source>
</evidence>
<reference evidence="2" key="1">
    <citation type="submission" date="2022-11" db="UniProtKB">
        <authorList>
            <consortium name="WormBaseParasite"/>
        </authorList>
    </citation>
    <scope>IDENTIFICATION</scope>
</reference>
<dbReference type="WBParaSite" id="PS1159_v2.g6767.t1">
    <property type="protein sequence ID" value="PS1159_v2.g6767.t1"/>
    <property type="gene ID" value="PS1159_v2.g6767"/>
</dbReference>
<accession>A0AC35GLX5</accession>